<dbReference type="Proteomes" id="UP000624404">
    <property type="component" value="Unassembled WGS sequence"/>
</dbReference>
<sequence>MPHTNRKKKSGARETSDVVMSGAEKTRKVVQPVKRKQVEDGEGWTHVIGGGKKASGGEAWTHAGDFVRNGVAYIERTVGEMRDDLAYYGNQWEGSEAGKQLKEILRGRGSVKNVVCLGLGSLQSARREGRRSSFTQLAALMMILEELGGIGADKIQCVFQDPQYTETDKEFLISFAGVVVNDPLAFDHIKEDTLVYAIHCYGPVYKTISSGPQPAVLIGTDMDNFSRFYLSTNTETLGQHLDDMVKDCEVINFPQLRHDFSDTKIYWRKEPTI</sequence>
<dbReference type="InterPro" id="IPR012942">
    <property type="entry name" value="SRR1-like"/>
</dbReference>
<evidence type="ECO:0000313" key="3">
    <source>
        <dbReference type="EMBL" id="CAD6439879.1"/>
    </source>
</evidence>
<comment type="caution">
    <text evidence="3">The sequence shown here is derived from an EMBL/GenBank/DDBJ whole genome shotgun (WGS) entry which is preliminary data.</text>
</comment>
<proteinExistence type="predicted"/>
<evidence type="ECO:0000259" key="2">
    <source>
        <dbReference type="Pfam" id="PF07985"/>
    </source>
</evidence>
<evidence type="ECO:0000256" key="1">
    <source>
        <dbReference type="SAM" id="MobiDB-lite"/>
    </source>
</evidence>
<gene>
    <name evidence="3" type="ORF">SCLTRI_LOCUS519</name>
</gene>
<feature type="compositionally biased region" description="Basic residues" evidence="1">
    <location>
        <begin position="1"/>
        <end position="10"/>
    </location>
</feature>
<reference evidence="3" key="1">
    <citation type="submission" date="2020-10" db="EMBL/GenBank/DDBJ databases">
        <authorList>
            <person name="Kusch S."/>
        </authorList>
    </citation>
    <scope>NUCLEOTIDE SEQUENCE</scope>
    <source>
        <strain evidence="3">SwB9</strain>
    </source>
</reference>
<dbReference type="Pfam" id="PF07985">
    <property type="entry name" value="SRR1"/>
    <property type="match status" value="1"/>
</dbReference>
<feature type="region of interest" description="Disordered" evidence="1">
    <location>
        <begin position="1"/>
        <end position="29"/>
    </location>
</feature>
<protein>
    <submittedName>
        <fullName evidence="3">9d375b36-3cac-473f-bbdc-038d6b78eeee</fullName>
    </submittedName>
</protein>
<keyword evidence="4" id="KW-1185">Reference proteome</keyword>
<dbReference type="AlphaFoldDB" id="A0A8H2ZK74"/>
<feature type="domain" description="SRR1-like" evidence="2">
    <location>
        <begin position="100"/>
        <end position="267"/>
    </location>
</feature>
<dbReference type="PANTHER" id="PTHR42080:SF1">
    <property type="entry name" value="SRR1-LIKE DOMAIN-CONTAINING PROTEIN"/>
    <property type="match status" value="1"/>
</dbReference>
<dbReference type="PANTHER" id="PTHR42080">
    <property type="entry name" value="SRR1 DOMAIN-CONTAINING PROTEIN"/>
    <property type="match status" value="1"/>
</dbReference>
<organism evidence="3 4">
    <name type="scientific">Sclerotinia trifoliorum</name>
    <dbReference type="NCBI Taxonomy" id="28548"/>
    <lineage>
        <taxon>Eukaryota</taxon>
        <taxon>Fungi</taxon>
        <taxon>Dikarya</taxon>
        <taxon>Ascomycota</taxon>
        <taxon>Pezizomycotina</taxon>
        <taxon>Leotiomycetes</taxon>
        <taxon>Helotiales</taxon>
        <taxon>Sclerotiniaceae</taxon>
        <taxon>Sclerotinia</taxon>
    </lineage>
</organism>
<dbReference type="EMBL" id="CAJHIA010000002">
    <property type="protein sequence ID" value="CAD6439879.1"/>
    <property type="molecule type" value="Genomic_DNA"/>
</dbReference>
<name>A0A8H2ZK74_9HELO</name>
<dbReference type="OrthoDB" id="5318346at2759"/>
<evidence type="ECO:0000313" key="4">
    <source>
        <dbReference type="Proteomes" id="UP000624404"/>
    </source>
</evidence>
<accession>A0A8H2ZK74</accession>